<evidence type="ECO:0000313" key="3">
    <source>
        <dbReference type="Proteomes" id="UP001319121"/>
    </source>
</evidence>
<dbReference type="Gene3D" id="3.30.70.270">
    <property type="match status" value="1"/>
</dbReference>
<proteinExistence type="predicted"/>
<dbReference type="Pfam" id="PF00990">
    <property type="entry name" value="GGDEF"/>
    <property type="match status" value="1"/>
</dbReference>
<dbReference type="EMBL" id="AP019536">
    <property type="protein sequence ID" value="BBI98312.1"/>
    <property type="molecule type" value="Genomic_DNA"/>
</dbReference>
<feature type="domain" description="GGDEF" evidence="1">
    <location>
        <begin position="26"/>
        <end position="101"/>
    </location>
</feature>
<gene>
    <name evidence="2" type="ORF">FGKAn22_00050</name>
</gene>
<dbReference type="SUPFAM" id="SSF55073">
    <property type="entry name" value="Nucleotide cyclase"/>
    <property type="match status" value="1"/>
</dbReference>
<dbReference type="RefSeq" id="WP_212785964.1">
    <property type="nucleotide sequence ID" value="NZ_AP019536.1"/>
</dbReference>
<dbReference type="InterPro" id="IPR000160">
    <property type="entry name" value="GGDEF_dom"/>
</dbReference>
<keyword evidence="3" id="KW-1185">Reference proteome</keyword>
<accession>A0AAN1VZK4</accession>
<dbReference type="InterPro" id="IPR043128">
    <property type="entry name" value="Rev_trsase/Diguanyl_cyclase"/>
</dbReference>
<organism evidence="2 3">
    <name type="scientific">Ferrigenium kumadai</name>
    <dbReference type="NCBI Taxonomy" id="1682490"/>
    <lineage>
        <taxon>Bacteria</taxon>
        <taxon>Pseudomonadati</taxon>
        <taxon>Pseudomonadota</taxon>
        <taxon>Betaproteobacteria</taxon>
        <taxon>Nitrosomonadales</taxon>
        <taxon>Gallionellaceae</taxon>
        <taxon>Ferrigenium</taxon>
    </lineage>
</organism>
<reference evidence="2 3" key="1">
    <citation type="submission" date="2019-03" db="EMBL/GenBank/DDBJ databases">
        <title>Complete genome sequence of Ferrigenium kumadai strain An22, a microaerophilic iron-oxidizing bacterium isolated from a paddy field soil.</title>
        <authorList>
            <person name="Watanabe T."/>
            <person name="Asakawa S."/>
        </authorList>
    </citation>
    <scope>NUCLEOTIDE SEQUENCE [LARGE SCALE GENOMIC DNA]</scope>
    <source>
        <strain evidence="2 3">An22</strain>
    </source>
</reference>
<dbReference type="Proteomes" id="UP001319121">
    <property type="component" value="Chromosome"/>
</dbReference>
<evidence type="ECO:0000313" key="2">
    <source>
        <dbReference type="EMBL" id="BBI98312.1"/>
    </source>
</evidence>
<dbReference type="AlphaFoldDB" id="A0AAN1VZK4"/>
<evidence type="ECO:0000259" key="1">
    <source>
        <dbReference type="Pfam" id="PF00990"/>
    </source>
</evidence>
<dbReference type="KEGG" id="fku:FGKAn22_00050"/>
<sequence>MLNDDIEAREKFLFTLNWLLAVTKRHSGNLQFCLAHINFENPRILGETYGAQKASHKLDEVSHFLRKTFRKTDLVARDGGDFWILVPYTPPEEKLFDKIKYIIEIASQGGLQIVERDISIFPLSQHAIEHCEDCTALDFLSYLKKNHISLASREISLPHSE</sequence>
<protein>
    <recommendedName>
        <fullName evidence="1">GGDEF domain-containing protein</fullName>
    </recommendedName>
</protein>
<dbReference type="InterPro" id="IPR029787">
    <property type="entry name" value="Nucleotide_cyclase"/>
</dbReference>
<name>A0AAN1VZK4_9PROT</name>